<feature type="transmembrane region" description="Helical" evidence="19">
    <location>
        <begin position="206"/>
        <end position="226"/>
    </location>
</feature>
<feature type="transmembrane region" description="Helical" evidence="19">
    <location>
        <begin position="141"/>
        <end position="161"/>
    </location>
</feature>
<comment type="catalytic activity">
    <reaction evidence="1 18">
        <text>a 1,2-diacyl-sn-glycero-3-phosphate + CTP + H(+) = a CDP-1,2-diacyl-sn-glycerol + diphosphate</text>
        <dbReference type="Rhea" id="RHEA:16229"/>
        <dbReference type="ChEBI" id="CHEBI:15378"/>
        <dbReference type="ChEBI" id="CHEBI:33019"/>
        <dbReference type="ChEBI" id="CHEBI:37563"/>
        <dbReference type="ChEBI" id="CHEBI:58332"/>
        <dbReference type="ChEBI" id="CHEBI:58608"/>
        <dbReference type="EC" id="2.7.7.41"/>
    </reaction>
</comment>
<evidence type="ECO:0000256" key="11">
    <source>
        <dbReference type="ARBA" id="ARBA00022692"/>
    </source>
</evidence>
<name>A0ABW5CNY2_9HYPH</name>
<keyword evidence="9" id="KW-0444">Lipid biosynthesis</keyword>
<dbReference type="EC" id="2.7.7.41" evidence="6 18"/>
<evidence type="ECO:0000256" key="5">
    <source>
        <dbReference type="ARBA" id="ARBA00010185"/>
    </source>
</evidence>
<feature type="transmembrane region" description="Helical" evidence="19">
    <location>
        <begin position="182"/>
        <end position="200"/>
    </location>
</feature>
<dbReference type="PANTHER" id="PTHR46382">
    <property type="entry name" value="PHOSPHATIDATE CYTIDYLYLTRANSFERASE"/>
    <property type="match status" value="1"/>
</dbReference>
<evidence type="ECO:0000256" key="17">
    <source>
        <dbReference type="ARBA" id="ARBA00023264"/>
    </source>
</evidence>
<gene>
    <name evidence="20" type="ORF">ACFSKQ_16270</name>
</gene>
<keyword evidence="14" id="KW-0443">Lipid metabolism</keyword>
<evidence type="ECO:0000256" key="6">
    <source>
        <dbReference type="ARBA" id="ARBA00012487"/>
    </source>
</evidence>
<evidence type="ECO:0000256" key="13">
    <source>
        <dbReference type="ARBA" id="ARBA00022989"/>
    </source>
</evidence>
<keyword evidence="16" id="KW-0594">Phospholipid biosynthesis</keyword>
<sequence length="283" mass="30078">MGLGIGRIVATQSWSDLKSRLISAVILGLFVLAIALLGGWPFRVLCCVASVIVFDEWARMTRAKRAGPIYIFARRALLAALLAFLLGFELVSLVIVLAALVFIVVIDRNERKADWVAGGLVYSAAAGLAPGILRGDDIEGLAALGLVIGVVWATDIFAYFFGRTFGGPKLMPLVSPKKTMSGALGGLAAGVAFGWLYSYLVAGDVTFWILVLSALLSVVGQAGDLFESWVKRRFGVKDSGRLIPGHGGLMDRIDALIVATASLWLVALLSRGLDEPALAIFSL</sequence>
<dbReference type="PROSITE" id="PS01315">
    <property type="entry name" value="CDS"/>
    <property type="match status" value="1"/>
</dbReference>
<evidence type="ECO:0000256" key="12">
    <source>
        <dbReference type="ARBA" id="ARBA00022695"/>
    </source>
</evidence>
<evidence type="ECO:0000256" key="14">
    <source>
        <dbReference type="ARBA" id="ARBA00023098"/>
    </source>
</evidence>
<evidence type="ECO:0000313" key="20">
    <source>
        <dbReference type="EMBL" id="MFD2239009.1"/>
    </source>
</evidence>
<evidence type="ECO:0000256" key="1">
    <source>
        <dbReference type="ARBA" id="ARBA00001698"/>
    </source>
</evidence>
<dbReference type="Proteomes" id="UP001597371">
    <property type="component" value="Unassembled WGS sequence"/>
</dbReference>
<comment type="pathway">
    <text evidence="3 18">Phospholipid metabolism; CDP-diacylglycerol biosynthesis; CDP-diacylglycerol from sn-glycerol 3-phosphate: step 3/3.</text>
</comment>
<comment type="similarity">
    <text evidence="5 18">Belongs to the CDS family.</text>
</comment>
<keyword evidence="21" id="KW-1185">Reference proteome</keyword>
<keyword evidence="15 19" id="KW-0472">Membrane</keyword>
<keyword evidence="11 18" id="KW-0812">Transmembrane</keyword>
<keyword evidence="12 18" id="KW-0548">Nucleotidyltransferase</keyword>
<comment type="subcellular location">
    <subcellularLocation>
        <location evidence="2">Cell membrane</location>
        <topology evidence="2">Multi-pass membrane protein</topology>
    </subcellularLocation>
</comment>
<evidence type="ECO:0000256" key="16">
    <source>
        <dbReference type="ARBA" id="ARBA00023209"/>
    </source>
</evidence>
<dbReference type="RefSeq" id="WP_209736261.1">
    <property type="nucleotide sequence ID" value="NZ_CP072611.1"/>
</dbReference>
<protein>
    <recommendedName>
        <fullName evidence="7 18">Phosphatidate cytidylyltransferase</fullName>
        <ecNumber evidence="6 18">2.7.7.41</ecNumber>
    </recommendedName>
</protein>
<comment type="caution">
    <text evidence="20">The sequence shown here is derived from an EMBL/GenBank/DDBJ whole genome shotgun (WGS) entry which is preliminary data.</text>
</comment>
<feature type="transmembrane region" description="Helical" evidence="19">
    <location>
        <begin position="75"/>
        <end position="106"/>
    </location>
</feature>
<keyword evidence="10 18" id="KW-0808">Transferase</keyword>
<dbReference type="PANTHER" id="PTHR46382:SF1">
    <property type="entry name" value="PHOSPHATIDATE CYTIDYLYLTRANSFERASE"/>
    <property type="match status" value="1"/>
</dbReference>
<feature type="transmembrane region" description="Helical" evidence="19">
    <location>
        <begin position="21"/>
        <end position="54"/>
    </location>
</feature>
<evidence type="ECO:0000256" key="10">
    <source>
        <dbReference type="ARBA" id="ARBA00022679"/>
    </source>
</evidence>
<evidence type="ECO:0000256" key="9">
    <source>
        <dbReference type="ARBA" id="ARBA00022516"/>
    </source>
</evidence>
<evidence type="ECO:0000256" key="4">
    <source>
        <dbReference type="ARBA" id="ARBA00005189"/>
    </source>
</evidence>
<evidence type="ECO:0000256" key="7">
    <source>
        <dbReference type="ARBA" id="ARBA00019373"/>
    </source>
</evidence>
<evidence type="ECO:0000256" key="8">
    <source>
        <dbReference type="ARBA" id="ARBA00022475"/>
    </source>
</evidence>
<dbReference type="EMBL" id="JBHUIJ010000023">
    <property type="protein sequence ID" value="MFD2239009.1"/>
    <property type="molecule type" value="Genomic_DNA"/>
</dbReference>
<reference evidence="21" key="1">
    <citation type="journal article" date="2019" name="Int. J. Syst. Evol. Microbiol.">
        <title>The Global Catalogue of Microorganisms (GCM) 10K type strain sequencing project: providing services to taxonomists for standard genome sequencing and annotation.</title>
        <authorList>
            <consortium name="The Broad Institute Genomics Platform"/>
            <consortium name="The Broad Institute Genome Sequencing Center for Infectious Disease"/>
            <person name="Wu L."/>
            <person name="Ma J."/>
        </authorList>
    </citation>
    <scope>NUCLEOTIDE SEQUENCE [LARGE SCALE GENOMIC DNA]</scope>
    <source>
        <strain evidence="21">ZS-35-S2</strain>
    </source>
</reference>
<comment type="pathway">
    <text evidence="4">Lipid metabolism.</text>
</comment>
<keyword evidence="17" id="KW-1208">Phospholipid metabolism</keyword>
<dbReference type="Pfam" id="PF01148">
    <property type="entry name" value="CTP_transf_1"/>
    <property type="match status" value="1"/>
</dbReference>
<evidence type="ECO:0000313" key="21">
    <source>
        <dbReference type="Proteomes" id="UP001597371"/>
    </source>
</evidence>
<keyword evidence="8" id="KW-1003">Cell membrane</keyword>
<keyword evidence="13 19" id="KW-1133">Transmembrane helix</keyword>
<evidence type="ECO:0000256" key="2">
    <source>
        <dbReference type="ARBA" id="ARBA00004651"/>
    </source>
</evidence>
<proteinExistence type="inferred from homology"/>
<dbReference type="InterPro" id="IPR000374">
    <property type="entry name" value="PC_trans"/>
</dbReference>
<accession>A0ABW5CNY2</accession>
<evidence type="ECO:0000256" key="3">
    <source>
        <dbReference type="ARBA" id="ARBA00005119"/>
    </source>
</evidence>
<evidence type="ECO:0000256" key="19">
    <source>
        <dbReference type="SAM" id="Phobius"/>
    </source>
</evidence>
<dbReference type="GO" id="GO:0016779">
    <property type="term" value="F:nucleotidyltransferase activity"/>
    <property type="evidence" value="ECO:0007669"/>
    <property type="project" value="UniProtKB-KW"/>
</dbReference>
<organism evidence="20 21">
    <name type="scientific">Aureimonas populi</name>
    <dbReference type="NCBI Taxonomy" id="1701758"/>
    <lineage>
        <taxon>Bacteria</taxon>
        <taxon>Pseudomonadati</taxon>
        <taxon>Pseudomonadota</taxon>
        <taxon>Alphaproteobacteria</taxon>
        <taxon>Hyphomicrobiales</taxon>
        <taxon>Aurantimonadaceae</taxon>
        <taxon>Aureimonas</taxon>
    </lineage>
</organism>
<evidence type="ECO:0000256" key="18">
    <source>
        <dbReference type="RuleBase" id="RU003938"/>
    </source>
</evidence>
<evidence type="ECO:0000256" key="15">
    <source>
        <dbReference type="ARBA" id="ARBA00023136"/>
    </source>
</evidence>